<evidence type="ECO:0000313" key="5">
    <source>
        <dbReference type="Proteomes" id="UP000799444"/>
    </source>
</evidence>
<evidence type="ECO:0000259" key="3">
    <source>
        <dbReference type="Pfam" id="PF09090"/>
    </source>
</evidence>
<dbReference type="PANTHER" id="PTHR12412">
    <property type="entry name" value="CAP BINDING PROTEIN"/>
    <property type="match status" value="1"/>
</dbReference>
<dbReference type="FunFam" id="1.25.40.180:FF:000035">
    <property type="entry name" value="snRNA cap binding complex subunit (Gcr3)"/>
    <property type="match status" value="1"/>
</dbReference>
<feature type="compositionally biased region" description="Basic and acidic residues" evidence="1">
    <location>
        <begin position="1"/>
        <end position="14"/>
    </location>
</feature>
<dbReference type="Pfam" id="PF09088">
    <property type="entry name" value="MIF4G_like"/>
    <property type="match status" value="1"/>
</dbReference>
<dbReference type="GO" id="GO:0005846">
    <property type="term" value="C:nuclear cap binding complex"/>
    <property type="evidence" value="ECO:0007669"/>
    <property type="project" value="InterPro"/>
</dbReference>
<dbReference type="InterPro" id="IPR016024">
    <property type="entry name" value="ARM-type_fold"/>
</dbReference>
<dbReference type="AlphaFoldDB" id="A0A9P4R3E3"/>
<feature type="domain" description="MIF4G-like type 2" evidence="3">
    <location>
        <begin position="553"/>
        <end position="806"/>
    </location>
</feature>
<dbReference type="InterPro" id="IPR015172">
    <property type="entry name" value="MIF4G-like_typ-1"/>
</dbReference>
<feature type="domain" description="MIF4G-like type 1" evidence="2">
    <location>
        <begin position="346"/>
        <end position="536"/>
    </location>
</feature>
<dbReference type="PANTHER" id="PTHR12412:SF2">
    <property type="entry name" value="NUCLEAR CAP-BINDING PROTEIN SUBUNIT 1"/>
    <property type="match status" value="1"/>
</dbReference>
<dbReference type="SUPFAM" id="SSF48371">
    <property type="entry name" value="ARM repeat"/>
    <property type="match status" value="3"/>
</dbReference>
<organism evidence="4 5">
    <name type="scientific">Polyplosphaeria fusca</name>
    <dbReference type="NCBI Taxonomy" id="682080"/>
    <lineage>
        <taxon>Eukaryota</taxon>
        <taxon>Fungi</taxon>
        <taxon>Dikarya</taxon>
        <taxon>Ascomycota</taxon>
        <taxon>Pezizomycotina</taxon>
        <taxon>Dothideomycetes</taxon>
        <taxon>Pleosporomycetidae</taxon>
        <taxon>Pleosporales</taxon>
        <taxon>Tetraplosphaeriaceae</taxon>
        <taxon>Polyplosphaeria</taxon>
    </lineage>
</organism>
<dbReference type="Pfam" id="PF09090">
    <property type="entry name" value="MIF4G_like_2"/>
    <property type="match status" value="1"/>
</dbReference>
<dbReference type="Proteomes" id="UP000799444">
    <property type="component" value="Unassembled WGS sequence"/>
</dbReference>
<dbReference type="InterPro" id="IPR015174">
    <property type="entry name" value="MIF4G-like_typ-2"/>
</dbReference>
<sequence length="845" mass="95594">MADVDVKQDGGDYKRRGRNNNRKRVYEDDDDDRDHYDRRGPPTQRRRHERSPRHRYEEPPRAKLRRLILNVASSAKLPEDEAAEIAAYLGEKYDEPGLVDDFFQLFIQLIIEQPFRIPVVAAVAFYGNYIKPEMTVDAVQAVAVKAQEALTAGNWRDFKQLLRCLACLQSVFEGEGVFALLRQLFDTVVDLQTANETDVVGIELVKIILLTIPYALVAGGDAFHDQARDLLKDTHIVAENMIPIEGMIAAYAGDTGAKPFEYHSLIGLLQKQLDSEAESGFELACILRFRPEVLRKEDSEEELLSAPPTLAFPAFDIPKPVNPGSKGVFPEAFFSVYANQETETVPNTTEIAGSLIRDVLVDTIDQLDFNREAVAKFLIDIDNYWAVNTFAKRGTAVDKLRENASDKAMWKSEDMLVDAIFSQMLKLPTPEHKLVYYYSIITQACKVAPAAIAPSLGRAIRFVYKNIDVMDVELVYRFLDWFAQHLSNFEFRWRWAEWANDTGLSNLHPKKAFIVAVLDKEIRLSFAKRIRATLPDAYHPLIPTSLDKDVPDFKYDNDQTPFAAEGKLLWQQFRKKEPDEVIQATIDEIHKKAEQFGIEDVLVPSTDAFVTAICRIGSKSLSHALSCVERGKERLMNIANSSDAARRQIVASVVEFWKDQPGVAVNLVDKLLNYTILQPITVVQWALEDHMGAGEALTQGWVYEMVSNTVAKVAKRNYQITESRLQKNLSQQQLEMVENAMMIGRTSSHELFKFIEDAVRGVAEGANEQLMEKQANGSLTEEEVLHLRAWAQRWYTTFERMAQVEKSVIGEEAIETKLKFMAAQPEPESHFEDVGNGMADGDGQV</sequence>
<dbReference type="InterPro" id="IPR027159">
    <property type="entry name" value="CBP80"/>
</dbReference>
<feature type="compositionally biased region" description="Basic residues" evidence="1">
    <location>
        <begin position="44"/>
        <end position="53"/>
    </location>
</feature>
<dbReference type="Gene3D" id="1.25.40.180">
    <property type="match status" value="3"/>
</dbReference>
<reference evidence="4" key="1">
    <citation type="journal article" date="2020" name="Stud. Mycol.">
        <title>101 Dothideomycetes genomes: a test case for predicting lifestyles and emergence of pathogens.</title>
        <authorList>
            <person name="Haridas S."/>
            <person name="Albert R."/>
            <person name="Binder M."/>
            <person name="Bloem J."/>
            <person name="Labutti K."/>
            <person name="Salamov A."/>
            <person name="Andreopoulos B."/>
            <person name="Baker S."/>
            <person name="Barry K."/>
            <person name="Bills G."/>
            <person name="Bluhm B."/>
            <person name="Cannon C."/>
            <person name="Castanera R."/>
            <person name="Culley D."/>
            <person name="Daum C."/>
            <person name="Ezra D."/>
            <person name="Gonzalez J."/>
            <person name="Henrissat B."/>
            <person name="Kuo A."/>
            <person name="Liang C."/>
            <person name="Lipzen A."/>
            <person name="Lutzoni F."/>
            <person name="Magnuson J."/>
            <person name="Mondo S."/>
            <person name="Nolan M."/>
            <person name="Ohm R."/>
            <person name="Pangilinan J."/>
            <person name="Park H.-J."/>
            <person name="Ramirez L."/>
            <person name="Alfaro M."/>
            <person name="Sun H."/>
            <person name="Tritt A."/>
            <person name="Yoshinaga Y."/>
            <person name="Zwiers L.-H."/>
            <person name="Turgeon B."/>
            <person name="Goodwin S."/>
            <person name="Spatafora J."/>
            <person name="Crous P."/>
            <person name="Grigoriev I."/>
        </authorList>
    </citation>
    <scope>NUCLEOTIDE SEQUENCE</scope>
    <source>
        <strain evidence="4">CBS 125425</strain>
    </source>
</reference>
<dbReference type="GO" id="GO:0006406">
    <property type="term" value="P:mRNA export from nucleus"/>
    <property type="evidence" value="ECO:0007669"/>
    <property type="project" value="InterPro"/>
</dbReference>
<name>A0A9P4R3E3_9PLEO</name>
<dbReference type="GO" id="GO:0000184">
    <property type="term" value="P:nuclear-transcribed mRNA catabolic process, nonsense-mediated decay"/>
    <property type="evidence" value="ECO:0007669"/>
    <property type="project" value="TreeGrafter"/>
</dbReference>
<evidence type="ECO:0000256" key="1">
    <source>
        <dbReference type="SAM" id="MobiDB-lite"/>
    </source>
</evidence>
<keyword evidence="5" id="KW-1185">Reference proteome</keyword>
<dbReference type="EMBL" id="ML996108">
    <property type="protein sequence ID" value="KAF2738633.1"/>
    <property type="molecule type" value="Genomic_DNA"/>
</dbReference>
<dbReference type="GO" id="GO:0005634">
    <property type="term" value="C:nucleus"/>
    <property type="evidence" value="ECO:0007669"/>
    <property type="project" value="TreeGrafter"/>
</dbReference>
<dbReference type="OrthoDB" id="10252707at2759"/>
<evidence type="ECO:0000259" key="2">
    <source>
        <dbReference type="Pfam" id="PF09088"/>
    </source>
</evidence>
<dbReference type="GO" id="GO:0003729">
    <property type="term" value="F:mRNA binding"/>
    <property type="evidence" value="ECO:0007669"/>
    <property type="project" value="TreeGrafter"/>
</dbReference>
<comment type="caution">
    <text evidence="4">The sequence shown here is derived from an EMBL/GenBank/DDBJ whole genome shotgun (WGS) entry which is preliminary data.</text>
</comment>
<accession>A0A9P4R3E3</accession>
<protein>
    <submittedName>
        <fullName evidence="4">Cap binding protein</fullName>
    </submittedName>
</protein>
<dbReference type="FunFam" id="1.25.40.180:FF:000045">
    <property type="entry name" value="snRNA cap binding complex subunit (Gcr3), putative"/>
    <property type="match status" value="1"/>
</dbReference>
<feature type="region of interest" description="Disordered" evidence="1">
    <location>
        <begin position="1"/>
        <end position="59"/>
    </location>
</feature>
<feature type="region of interest" description="Disordered" evidence="1">
    <location>
        <begin position="826"/>
        <end position="845"/>
    </location>
</feature>
<gene>
    <name evidence="4" type="ORF">EJ04DRAFT_459189</name>
</gene>
<evidence type="ECO:0000313" key="4">
    <source>
        <dbReference type="EMBL" id="KAF2738633.1"/>
    </source>
</evidence>
<dbReference type="GO" id="GO:0000339">
    <property type="term" value="F:RNA cap binding"/>
    <property type="evidence" value="ECO:0007669"/>
    <property type="project" value="InterPro"/>
</dbReference>
<proteinExistence type="predicted"/>